<dbReference type="InterPro" id="IPR051044">
    <property type="entry name" value="MAG_DAG_Lipase"/>
</dbReference>
<evidence type="ECO:0000313" key="2">
    <source>
        <dbReference type="EMBL" id="ADE38264.1"/>
    </source>
</evidence>
<dbReference type="Gene3D" id="3.40.50.1820">
    <property type="entry name" value="alpha/beta hydrolase"/>
    <property type="match status" value="1"/>
</dbReference>
<dbReference type="GO" id="GO:0004622">
    <property type="term" value="F:phosphatidylcholine lysophospholipase activity"/>
    <property type="evidence" value="ECO:0007669"/>
    <property type="project" value="UniProtKB-EC"/>
</dbReference>
<dbReference type="InterPro" id="IPR022742">
    <property type="entry name" value="Hydrolase_4"/>
</dbReference>
<dbReference type="SUPFAM" id="SSF53474">
    <property type="entry name" value="alpha/beta-Hydrolases"/>
    <property type="match status" value="1"/>
</dbReference>
<feature type="domain" description="Serine aminopeptidase S33" evidence="1">
    <location>
        <begin position="43"/>
        <end position="298"/>
    </location>
</feature>
<dbReference type="RefSeq" id="WP_013044894.1">
    <property type="nucleotide sequence ID" value="NC_014010.1"/>
</dbReference>
<gene>
    <name evidence="2" type="ordered locus">SAR116_0022</name>
</gene>
<dbReference type="InterPro" id="IPR029058">
    <property type="entry name" value="AB_hydrolase_fold"/>
</dbReference>
<dbReference type="HOGENOM" id="CLU_026209_10_1_5"/>
<evidence type="ECO:0000259" key="1">
    <source>
        <dbReference type="Pfam" id="PF12146"/>
    </source>
</evidence>
<evidence type="ECO:0000313" key="3">
    <source>
        <dbReference type="Proteomes" id="UP000007460"/>
    </source>
</evidence>
<name>D5BNJ7_PUNMI</name>
<dbReference type="PANTHER" id="PTHR11614">
    <property type="entry name" value="PHOSPHOLIPASE-RELATED"/>
    <property type="match status" value="1"/>
</dbReference>
<dbReference type="OrthoDB" id="9788260at2"/>
<dbReference type="KEGG" id="apb:SAR116_0022"/>
<organism evidence="2 3">
    <name type="scientific">Puniceispirillum marinum (strain IMCC1322)</name>
    <dbReference type="NCBI Taxonomy" id="488538"/>
    <lineage>
        <taxon>Bacteria</taxon>
        <taxon>Pseudomonadati</taxon>
        <taxon>Pseudomonadota</taxon>
        <taxon>Alphaproteobacteria</taxon>
        <taxon>Candidatus Puniceispirillales</taxon>
        <taxon>Candidatus Puniceispirillaceae</taxon>
        <taxon>Candidatus Puniceispirillum</taxon>
    </lineage>
</organism>
<accession>D5BNJ7</accession>
<keyword evidence="2" id="KW-0378">Hydrolase</keyword>
<reference evidence="2 3" key="1">
    <citation type="journal article" date="2010" name="J. Bacteriol.">
        <title>Complete genome sequence of "Candidatus Puniceispirillum marinum" IMCC1322, a representative of the SAR116 clade in the Alphaproteobacteria.</title>
        <authorList>
            <person name="Oh H.M."/>
            <person name="Kwon K.K."/>
            <person name="Kang I."/>
            <person name="Kang S.G."/>
            <person name="Lee J.H."/>
            <person name="Kim S.J."/>
            <person name="Cho J.C."/>
        </authorList>
    </citation>
    <scope>NUCLEOTIDE SEQUENCE [LARGE SCALE GENOMIC DNA]</scope>
    <source>
        <strain evidence="2 3">IMCC1322</strain>
    </source>
</reference>
<dbReference type="eggNOG" id="COG2267">
    <property type="taxonomic scope" value="Bacteria"/>
</dbReference>
<sequence>MYRHASEAGLVLPSGTDINQPYDGHNLRGHLAEIADQSTMQGKVRGHVLLCPGFTEFCEKYSDVIKAFNDRGYNVLAIDWPGQGMSGHLGRHRMAVHCDSFDQHIGAMDRLITAVGWQDRPVILFGHSMGGHLALRLCQHLRAQVQAAIILSPMIVPPVMPVWMVRLITQTLVAAGFGRFYLPFKKPPTLDYIRQFRPHNLLSRDKAGYESQFVWFDDNPELRRSQPTAGWVRAAYESCARTTLNKDWMAAVDCPVLGFEAGDERVVHKKSSDRMLACLPHLTRYEYDGARHELLNETPDVVADIWTRIDAFLGGRGQSRLK</sequence>
<keyword evidence="3" id="KW-1185">Reference proteome</keyword>
<dbReference type="AlphaFoldDB" id="D5BNJ7"/>
<dbReference type="EC" id="3.1.1.5" evidence="2"/>
<protein>
    <submittedName>
        <fullName evidence="2">Hydrolase, alpha/beta fold family</fullName>
        <ecNumber evidence="2">3.1.1.5</ecNumber>
    </submittedName>
</protein>
<dbReference type="ESTHER" id="punmi-d5bnj7">
    <property type="family name" value="Monoglyceridelipase_lysophospholip"/>
</dbReference>
<dbReference type="Proteomes" id="UP000007460">
    <property type="component" value="Chromosome"/>
</dbReference>
<proteinExistence type="predicted"/>
<dbReference type="STRING" id="488538.SAR116_0022"/>
<dbReference type="EMBL" id="CP001751">
    <property type="protein sequence ID" value="ADE38264.1"/>
    <property type="molecule type" value="Genomic_DNA"/>
</dbReference>
<dbReference type="Pfam" id="PF12146">
    <property type="entry name" value="Hydrolase_4"/>
    <property type="match status" value="1"/>
</dbReference>